<organism evidence="1 2">
    <name type="scientific">[Candida] anglica</name>
    <dbReference type="NCBI Taxonomy" id="148631"/>
    <lineage>
        <taxon>Eukaryota</taxon>
        <taxon>Fungi</taxon>
        <taxon>Dikarya</taxon>
        <taxon>Ascomycota</taxon>
        <taxon>Saccharomycotina</taxon>
        <taxon>Pichiomycetes</taxon>
        <taxon>Debaryomycetaceae</taxon>
        <taxon>Kurtzmaniella</taxon>
    </lineage>
</organism>
<dbReference type="Proteomes" id="UP001497600">
    <property type="component" value="Chromosome H"/>
</dbReference>
<reference evidence="1 2" key="1">
    <citation type="submission" date="2024-01" db="EMBL/GenBank/DDBJ databases">
        <authorList>
            <consortium name="Genoscope - CEA"/>
            <person name="William W."/>
        </authorList>
    </citation>
    <scope>NUCLEOTIDE SEQUENCE [LARGE SCALE GENOMIC DNA]</scope>
    <source>
        <strain evidence="1 2">29B2s-10</strain>
    </source>
</reference>
<dbReference type="EMBL" id="OZ004260">
    <property type="protein sequence ID" value="CAK7921415.1"/>
    <property type="molecule type" value="Genomic_DNA"/>
</dbReference>
<keyword evidence="2" id="KW-1185">Reference proteome</keyword>
<evidence type="ECO:0000313" key="2">
    <source>
        <dbReference type="Proteomes" id="UP001497600"/>
    </source>
</evidence>
<protein>
    <submittedName>
        <fullName evidence="1">Uncharacterized protein</fullName>
    </submittedName>
</protein>
<accession>A0ABP0EPM4</accession>
<evidence type="ECO:0000313" key="1">
    <source>
        <dbReference type="EMBL" id="CAK7921415.1"/>
    </source>
</evidence>
<gene>
    <name evidence="1" type="ORF">CAAN4_H13894</name>
</gene>
<name>A0ABP0EPM4_9ASCO</name>
<sequence length="400" mass="46014">MSFLTKERIPRHIRKLLSIYQDVSRQNSHISSAKVESFLKKDTSYHENFVRSKLSSTSTTTGMKYNVADFTPAALSHVKPIFAGDLTLHELESVPIDQIIDHSIKLHDLPLAKSSNFYQGNTKHKADMVSALAAHFSPKSFTSNHNSSGRWYQELLDRTPIIFILAQKHRLFSEDSIAQINVPLNKFSNQLKEIKQKVIESQSGRRRIVPRSYHLTEMRQMDTFKAYLGGSEYNPLCESIDRASEIVVTDSNFTPVVEDSEQIELKLVEFVQGIKETRVSYKIDRIPYDLKYTTFHMLTIESGVKNCQHTELLDLLESSQDEFEIVGVRLSLNSGWIRQFFNSKNQQQESHKGTYQEMLDKTKLQDDKPSNVEEIMTRLGEMGHIHVHKGNNCIYLLKDD</sequence>
<proteinExistence type="predicted"/>